<keyword evidence="4" id="KW-1185">Reference proteome</keyword>
<dbReference type="GO" id="GO:0005634">
    <property type="term" value="C:nucleus"/>
    <property type="evidence" value="ECO:0007669"/>
    <property type="project" value="TreeGrafter"/>
</dbReference>
<accession>A0A1W4WPA3</accession>
<dbReference type="PROSITE" id="PS50082">
    <property type="entry name" value="WD_REPEATS_2"/>
    <property type="match status" value="2"/>
</dbReference>
<dbReference type="GeneID" id="108737417"/>
<evidence type="ECO:0000313" key="5">
    <source>
        <dbReference type="RefSeq" id="XP_018325751.1"/>
    </source>
</evidence>
<protein>
    <submittedName>
        <fullName evidence="5">WD repeat-containing protein 13-like</fullName>
    </submittedName>
</protein>
<dbReference type="AlphaFoldDB" id="A0A1W4WPA3"/>
<proteinExistence type="predicted"/>
<dbReference type="Proteomes" id="UP000192223">
    <property type="component" value="Unplaced"/>
</dbReference>
<dbReference type="PROSITE" id="PS50294">
    <property type="entry name" value="WD_REPEATS_REGION"/>
    <property type="match status" value="2"/>
</dbReference>
<dbReference type="SMART" id="SM00320">
    <property type="entry name" value="WD40"/>
    <property type="match status" value="5"/>
</dbReference>
<organism evidence="4 5">
    <name type="scientific">Agrilus planipennis</name>
    <name type="common">Emerald ash borer</name>
    <name type="synonym">Agrilus marcopoli</name>
    <dbReference type="NCBI Taxonomy" id="224129"/>
    <lineage>
        <taxon>Eukaryota</taxon>
        <taxon>Metazoa</taxon>
        <taxon>Ecdysozoa</taxon>
        <taxon>Arthropoda</taxon>
        <taxon>Hexapoda</taxon>
        <taxon>Insecta</taxon>
        <taxon>Pterygota</taxon>
        <taxon>Neoptera</taxon>
        <taxon>Endopterygota</taxon>
        <taxon>Coleoptera</taxon>
        <taxon>Polyphaga</taxon>
        <taxon>Elateriformia</taxon>
        <taxon>Buprestoidea</taxon>
        <taxon>Buprestidae</taxon>
        <taxon>Agrilinae</taxon>
        <taxon>Agrilus</taxon>
    </lineage>
</organism>
<keyword evidence="2" id="KW-0677">Repeat</keyword>
<dbReference type="InterPro" id="IPR036322">
    <property type="entry name" value="WD40_repeat_dom_sf"/>
</dbReference>
<evidence type="ECO:0000313" key="4">
    <source>
        <dbReference type="Proteomes" id="UP000192223"/>
    </source>
</evidence>
<dbReference type="OrthoDB" id="1932312at2759"/>
<dbReference type="InterPro" id="IPR015943">
    <property type="entry name" value="WD40/YVTN_repeat-like_dom_sf"/>
</dbReference>
<feature type="repeat" description="WD" evidence="3">
    <location>
        <begin position="412"/>
        <end position="449"/>
    </location>
</feature>
<feature type="repeat" description="WD" evidence="3">
    <location>
        <begin position="177"/>
        <end position="218"/>
    </location>
</feature>
<dbReference type="InterPro" id="IPR051350">
    <property type="entry name" value="WD_repeat-ST_regulator"/>
</dbReference>
<keyword evidence="1 3" id="KW-0853">WD repeat</keyword>
<evidence type="ECO:0000256" key="1">
    <source>
        <dbReference type="ARBA" id="ARBA00022574"/>
    </source>
</evidence>
<dbReference type="PANTHER" id="PTHR22838:SF4">
    <property type="entry name" value="WD REPEAT-CONTAINING PROTEIN 13"/>
    <property type="match status" value="1"/>
</dbReference>
<dbReference type="KEGG" id="apln:108737417"/>
<evidence type="ECO:0000256" key="2">
    <source>
        <dbReference type="ARBA" id="ARBA00022737"/>
    </source>
</evidence>
<name>A0A1W4WPA3_AGRPL</name>
<dbReference type="SUPFAM" id="SSF50978">
    <property type="entry name" value="WD40 repeat-like"/>
    <property type="match status" value="1"/>
</dbReference>
<dbReference type="PANTHER" id="PTHR22838">
    <property type="entry name" value="WD REPEAT PROTEIN 26-RELATED"/>
    <property type="match status" value="1"/>
</dbReference>
<dbReference type="STRING" id="224129.A0A1W4WPA3"/>
<dbReference type="Pfam" id="PF00400">
    <property type="entry name" value="WD40"/>
    <property type="match status" value="3"/>
</dbReference>
<dbReference type="GO" id="GO:1990841">
    <property type="term" value="F:promoter-specific chromatin binding"/>
    <property type="evidence" value="ECO:0007669"/>
    <property type="project" value="TreeGrafter"/>
</dbReference>
<evidence type="ECO:0000256" key="3">
    <source>
        <dbReference type="PROSITE-ProRule" id="PRU00221"/>
    </source>
</evidence>
<dbReference type="RefSeq" id="XP_018325751.1">
    <property type="nucleotide sequence ID" value="XM_018470249.2"/>
</dbReference>
<gene>
    <name evidence="5" type="primary">LOC108737417</name>
</gene>
<dbReference type="InParanoid" id="A0A1W4WPA3"/>
<reference evidence="5" key="1">
    <citation type="submission" date="2025-08" db="UniProtKB">
        <authorList>
            <consortium name="RefSeq"/>
        </authorList>
    </citation>
    <scope>IDENTIFICATION</scope>
    <source>
        <tissue evidence="5">Entire body</tissue>
    </source>
</reference>
<dbReference type="InterPro" id="IPR001680">
    <property type="entry name" value="WD40_rpt"/>
</dbReference>
<sequence length="449" mass="50069">MTSAFQQQAFALDARYNAHRATNSPTFRTLYIRRRSQLLREEERSPEAWKQYLQTRSQLLQQRYGCPLDVNSNSNIPSNQSRGSISFIEFHAPVLSEKGKLVPTKQAEASRAMVGGNTIAENYAFVGVHYIFDQHTKPVTMVKFANNDRSRLCCSSEDGTLSICSVMSSPPCVLVMLKGHSKGVTCFDWSAGNDLIASSSEDTTIKLWSVVSGTCLRTILDPHNCALLCCLYQPVNNNLLVTGNKSGDVRIANVSTGLFMKNSCRVGGKILSLAFDPYGKNIWVGNDRGEIISAFCDIQGELRRTRRILVSSNCNITSLSHRAWISREARDPMILVNSSDDSLCLYKVIDREGGLFPRRKFHNKHQKYTIKSTFCPIMSFRQGACVVTGSEDGCIYFIDIEKPANRAIFNTLQGHSSPVLSVNFNYDESLLASSDLEGLVIIWKRAQPS</sequence>
<dbReference type="Gene3D" id="2.130.10.10">
    <property type="entry name" value="YVTN repeat-like/Quinoprotein amine dehydrogenase"/>
    <property type="match status" value="2"/>
</dbReference>